<evidence type="ECO:0000313" key="1">
    <source>
        <dbReference type="EMBL" id="MBE9252603.1"/>
    </source>
</evidence>
<dbReference type="EMBL" id="JADEVV010000003">
    <property type="protein sequence ID" value="MBE9252603.1"/>
    <property type="molecule type" value="Genomic_DNA"/>
</dbReference>
<comment type="caution">
    <text evidence="1">The sequence shown here is derived from an EMBL/GenBank/DDBJ whole genome shotgun (WGS) entry which is preliminary data.</text>
</comment>
<dbReference type="RefSeq" id="WP_194018710.1">
    <property type="nucleotide sequence ID" value="NZ_JADEVV010000003.1"/>
</dbReference>
<dbReference type="Proteomes" id="UP000658720">
    <property type="component" value="Unassembled WGS sequence"/>
</dbReference>
<organism evidence="1 2">
    <name type="scientific">Synechocystis salina LEGE 00031</name>
    <dbReference type="NCBI Taxonomy" id="1828736"/>
    <lineage>
        <taxon>Bacteria</taxon>
        <taxon>Bacillati</taxon>
        <taxon>Cyanobacteriota</taxon>
        <taxon>Cyanophyceae</taxon>
        <taxon>Synechococcales</taxon>
        <taxon>Merismopediaceae</taxon>
        <taxon>Synechocystis</taxon>
    </lineage>
</organism>
<evidence type="ECO:0000313" key="2">
    <source>
        <dbReference type="Proteomes" id="UP000658720"/>
    </source>
</evidence>
<sequence>MAASNANPQEQNPAILVCFSGGQEIFRKNVVDGPFADEYKFAHEIKVADSEGEHWVNFGGGMCLIDQGESFNRRQLELTDNLSCYSGAKKVVTFDVYGEETTIDEYVEGRTFLAKASGSGLASESIHRYLLFGSGTCIGEEVGED</sequence>
<proteinExistence type="predicted"/>
<keyword evidence="2" id="KW-1185">Reference proteome</keyword>
<gene>
    <name evidence="1" type="ORF">IQ217_01800</name>
</gene>
<accession>A0ABR9VNW8</accession>
<name>A0ABR9VNW8_9SYNC</name>
<protein>
    <submittedName>
        <fullName evidence="1">Uncharacterized protein</fullName>
    </submittedName>
</protein>
<reference evidence="1 2" key="1">
    <citation type="submission" date="2020-10" db="EMBL/GenBank/DDBJ databases">
        <authorList>
            <person name="Castelo-Branco R."/>
            <person name="Eusebio N."/>
            <person name="Adriana R."/>
            <person name="Vieira A."/>
            <person name="Brugerolle De Fraissinette N."/>
            <person name="Rezende De Castro R."/>
            <person name="Schneider M.P."/>
            <person name="Vasconcelos V."/>
            <person name="Leao P.N."/>
        </authorList>
    </citation>
    <scope>NUCLEOTIDE SEQUENCE [LARGE SCALE GENOMIC DNA]</scope>
    <source>
        <strain evidence="1 2">LEGE 00031</strain>
    </source>
</reference>